<evidence type="ECO:0000256" key="7">
    <source>
        <dbReference type="ARBA" id="ARBA00022840"/>
    </source>
</evidence>
<feature type="domain" description="Histidine kinase" evidence="8">
    <location>
        <begin position="360"/>
        <end position="555"/>
    </location>
</feature>
<dbReference type="Gene3D" id="3.30.450.40">
    <property type="match status" value="2"/>
</dbReference>
<sequence length="560" mass="60394">MVRLRGLVRRGGTGSLSSHVARLAALYRINQAATANLDLEAMLNTVVQVVTETTAGDACSIFLYDPPANALTLRAAIGLNPDAVGRVVVPLGIGITGAAAVSRQVLAVADVRSHPAYADYPSVGDHLYTSQVSVPLALRSPDRLVGVLNILSLTSREFDADEVAFLEMAAGELAIAIENARLYSETDAELRRRISELATLQQMSRMVASTLDLSELLSLITKQTVELARAVAAEIYRRPNGGARSLELLARYPPDDVVELQAINDDIRRIVEDVMELGIPVWRLLHDREGDLYVRALPMLTGRRAVGAICVFHRQRPVTERDAYDLLRAFSDSAAIAIENAELYEEARRGLIRVSTLLQEMHHRVRNNLQTVAALLSMQARHAEGAGWTAPLQEAVSRIRSIAVIHDLLSSGNLGETTADTIARHVAEEAGSNIVPPGLHITFVIPSSDVRVSSRQATVLALLINEFVTNAVFHGFAARNRGRLEISIRSEDGSAVLEVIDDGVGLPESFDLPGGAGLGLQIARTLAEADLGGTLEIARRPGGGTVVRVRFTPNRPTGMS</sequence>
<evidence type="ECO:0000256" key="2">
    <source>
        <dbReference type="ARBA" id="ARBA00012438"/>
    </source>
</evidence>
<evidence type="ECO:0000313" key="10">
    <source>
        <dbReference type="Proteomes" id="UP000004221"/>
    </source>
</evidence>
<evidence type="ECO:0000259" key="8">
    <source>
        <dbReference type="PROSITE" id="PS50109"/>
    </source>
</evidence>
<dbReference type="SUPFAM" id="SSF55874">
    <property type="entry name" value="ATPase domain of HSP90 chaperone/DNA topoisomerase II/histidine kinase"/>
    <property type="match status" value="1"/>
</dbReference>
<keyword evidence="5" id="KW-0547">Nucleotide-binding</keyword>
<dbReference type="Pfam" id="PF13185">
    <property type="entry name" value="GAF_2"/>
    <property type="match status" value="1"/>
</dbReference>
<dbReference type="GO" id="GO:0005524">
    <property type="term" value="F:ATP binding"/>
    <property type="evidence" value="ECO:0007669"/>
    <property type="project" value="UniProtKB-KW"/>
</dbReference>
<dbReference type="InterPro" id="IPR011495">
    <property type="entry name" value="Sig_transdc_His_kin_sub2_dim/P"/>
</dbReference>
<dbReference type="InterPro" id="IPR003594">
    <property type="entry name" value="HATPase_dom"/>
</dbReference>
<dbReference type="InterPro" id="IPR036890">
    <property type="entry name" value="HATPase_C_sf"/>
</dbReference>
<name>I4EEL1_9BACT</name>
<dbReference type="SMART" id="SM00387">
    <property type="entry name" value="HATPase_c"/>
    <property type="match status" value="1"/>
</dbReference>
<dbReference type="PRINTS" id="PR00344">
    <property type="entry name" value="BCTRLSENSOR"/>
</dbReference>
<dbReference type="InterPro" id="IPR003018">
    <property type="entry name" value="GAF"/>
</dbReference>
<keyword evidence="7" id="KW-0067">ATP-binding</keyword>
<evidence type="ECO:0000256" key="4">
    <source>
        <dbReference type="ARBA" id="ARBA00022679"/>
    </source>
</evidence>
<protein>
    <recommendedName>
        <fullName evidence="2">histidine kinase</fullName>
        <ecNumber evidence="2">2.7.13.3</ecNumber>
    </recommendedName>
</protein>
<dbReference type="PANTHER" id="PTHR41523">
    <property type="entry name" value="TWO-COMPONENT SYSTEM SENSOR PROTEIN"/>
    <property type="match status" value="1"/>
</dbReference>
<dbReference type="SUPFAM" id="SSF55781">
    <property type="entry name" value="GAF domain-like"/>
    <property type="match status" value="2"/>
</dbReference>
<dbReference type="PROSITE" id="PS50109">
    <property type="entry name" value="HIS_KIN"/>
    <property type="match status" value="1"/>
</dbReference>
<dbReference type="GO" id="GO:0004673">
    <property type="term" value="F:protein histidine kinase activity"/>
    <property type="evidence" value="ECO:0007669"/>
    <property type="project" value="UniProtKB-EC"/>
</dbReference>
<reference evidence="9 10" key="1">
    <citation type="journal article" date="2012" name="ISME J.">
        <title>Nitrification expanded: discovery, physiology and genomics of a nitrite-oxidizing bacterium from the phylum Chloroflexi.</title>
        <authorList>
            <person name="Sorokin D.Y."/>
            <person name="Lucker S."/>
            <person name="Vejmelkova D."/>
            <person name="Kostrikina N.A."/>
            <person name="Kleerebezem R."/>
            <person name="Rijpstra W.I."/>
            <person name="Damste J.S."/>
            <person name="Le Paslier D."/>
            <person name="Muyzer G."/>
            <person name="Wagner M."/>
            <person name="van Loosdrecht M.C."/>
            <person name="Daims H."/>
        </authorList>
    </citation>
    <scope>NUCLEOTIDE SEQUENCE [LARGE SCALE GENOMIC DNA]</scope>
    <source>
        <strain evidence="10">none</strain>
    </source>
</reference>
<gene>
    <name evidence="9" type="ORF">NITHO_190001</name>
</gene>
<dbReference type="Pfam" id="PF07568">
    <property type="entry name" value="HisKA_2"/>
    <property type="match status" value="1"/>
</dbReference>
<evidence type="ECO:0000256" key="1">
    <source>
        <dbReference type="ARBA" id="ARBA00000085"/>
    </source>
</evidence>
<comment type="caution">
    <text evidence="9">The sequence shown here is derived from an EMBL/GenBank/DDBJ whole genome shotgun (WGS) entry which is preliminary data.</text>
</comment>
<proteinExistence type="predicted"/>
<dbReference type="InterPro" id="IPR005467">
    <property type="entry name" value="His_kinase_dom"/>
</dbReference>
<dbReference type="EC" id="2.7.13.3" evidence="2"/>
<dbReference type="AlphaFoldDB" id="I4EEL1"/>
<keyword evidence="10" id="KW-1185">Reference proteome</keyword>
<dbReference type="Proteomes" id="UP000004221">
    <property type="component" value="Unassembled WGS sequence"/>
</dbReference>
<evidence type="ECO:0000256" key="3">
    <source>
        <dbReference type="ARBA" id="ARBA00022553"/>
    </source>
</evidence>
<accession>I4EEL1</accession>
<dbReference type="SMART" id="SM00065">
    <property type="entry name" value="GAF"/>
    <property type="match status" value="2"/>
</dbReference>
<keyword evidence="6 9" id="KW-0418">Kinase</keyword>
<keyword evidence="4" id="KW-0808">Transferase</keyword>
<dbReference type="PANTHER" id="PTHR41523:SF8">
    <property type="entry name" value="ETHYLENE RESPONSE SENSOR PROTEIN"/>
    <property type="match status" value="1"/>
</dbReference>
<evidence type="ECO:0000256" key="6">
    <source>
        <dbReference type="ARBA" id="ARBA00022777"/>
    </source>
</evidence>
<dbReference type="EMBL" id="CAGS01000101">
    <property type="protein sequence ID" value="CCF83123.1"/>
    <property type="molecule type" value="Genomic_DNA"/>
</dbReference>
<dbReference type="InterPro" id="IPR004358">
    <property type="entry name" value="Sig_transdc_His_kin-like_C"/>
</dbReference>
<evidence type="ECO:0000313" key="9">
    <source>
        <dbReference type="EMBL" id="CCF83123.1"/>
    </source>
</evidence>
<dbReference type="Pfam" id="PF02518">
    <property type="entry name" value="HATPase_c"/>
    <property type="match status" value="1"/>
</dbReference>
<comment type="catalytic activity">
    <reaction evidence="1">
        <text>ATP + protein L-histidine = ADP + protein N-phospho-L-histidine.</text>
        <dbReference type="EC" id="2.7.13.3"/>
    </reaction>
</comment>
<organism evidence="9 10">
    <name type="scientific">Nitrolancea hollandica Lb</name>
    <dbReference type="NCBI Taxonomy" id="1129897"/>
    <lineage>
        <taxon>Bacteria</taxon>
        <taxon>Pseudomonadati</taxon>
        <taxon>Thermomicrobiota</taxon>
        <taxon>Thermomicrobia</taxon>
        <taxon>Sphaerobacterales</taxon>
        <taxon>Sphaerobacterineae</taxon>
        <taxon>Sphaerobacteraceae</taxon>
        <taxon>Nitrolancea</taxon>
    </lineage>
</organism>
<dbReference type="Gene3D" id="3.30.565.10">
    <property type="entry name" value="Histidine kinase-like ATPase, C-terminal domain"/>
    <property type="match status" value="1"/>
</dbReference>
<dbReference type="InterPro" id="IPR029016">
    <property type="entry name" value="GAF-like_dom_sf"/>
</dbReference>
<keyword evidence="3" id="KW-0597">Phosphoprotein</keyword>
<evidence type="ECO:0000256" key="5">
    <source>
        <dbReference type="ARBA" id="ARBA00022741"/>
    </source>
</evidence>
<dbReference type="Gene3D" id="3.30.450.20">
    <property type="entry name" value="PAS domain"/>
    <property type="match status" value="1"/>
</dbReference>